<dbReference type="EMBL" id="RBXP01000014">
    <property type="protein sequence ID" value="RKT58629.1"/>
    <property type="molecule type" value="Genomic_DNA"/>
</dbReference>
<dbReference type="InterPro" id="IPR038770">
    <property type="entry name" value="Na+/solute_symporter_sf"/>
</dbReference>
<organism evidence="9 10">
    <name type="scientific">Azonexus fungiphilus</name>
    <dbReference type="NCBI Taxonomy" id="146940"/>
    <lineage>
        <taxon>Bacteria</taxon>
        <taxon>Pseudomonadati</taxon>
        <taxon>Pseudomonadota</taxon>
        <taxon>Betaproteobacteria</taxon>
        <taxon>Rhodocyclales</taxon>
        <taxon>Azonexaceae</taxon>
        <taxon>Azonexus</taxon>
    </lineage>
</organism>
<evidence type="ECO:0000256" key="5">
    <source>
        <dbReference type="ARBA" id="ARBA00022692"/>
    </source>
</evidence>
<feature type="transmembrane region" description="Helical" evidence="8">
    <location>
        <begin position="180"/>
        <end position="201"/>
    </location>
</feature>
<reference evidence="9 10" key="1">
    <citation type="submission" date="2018-10" db="EMBL/GenBank/DDBJ databases">
        <title>Genomic Encyclopedia of Type Strains, Phase IV (KMG-IV): sequencing the most valuable type-strain genomes for metagenomic binning, comparative biology and taxonomic classification.</title>
        <authorList>
            <person name="Goeker M."/>
        </authorList>
    </citation>
    <scope>NUCLEOTIDE SEQUENCE [LARGE SCALE GENOMIC DNA]</scope>
    <source>
        <strain evidence="9 10">DSM 23841</strain>
    </source>
</reference>
<keyword evidence="4" id="KW-1003">Cell membrane</keyword>
<evidence type="ECO:0000256" key="6">
    <source>
        <dbReference type="ARBA" id="ARBA00022989"/>
    </source>
</evidence>
<dbReference type="Pfam" id="PF03547">
    <property type="entry name" value="Mem_trans"/>
    <property type="match status" value="1"/>
</dbReference>
<dbReference type="PANTHER" id="PTHR36838:SF1">
    <property type="entry name" value="SLR1864 PROTEIN"/>
    <property type="match status" value="1"/>
</dbReference>
<feature type="transmembrane region" description="Helical" evidence="8">
    <location>
        <begin position="109"/>
        <end position="132"/>
    </location>
</feature>
<keyword evidence="7 8" id="KW-0472">Membrane</keyword>
<evidence type="ECO:0008006" key="11">
    <source>
        <dbReference type="Google" id="ProtNLM"/>
    </source>
</evidence>
<evidence type="ECO:0000313" key="9">
    <source>
        <dbReference type="EMBL" id="RKT58629.1"/>
    </source>
</evidence>
<comment type="caution">
    <text evidence="9">The sequence shown here is derived from an EMBL/GenBank/DDBJ whole genome shotgun (WGS) entry which is preliminary data.</text>
</comment>
<dbReference type="Proteomes" id="UP000270626">
    <property type="component" value="Unassembled WGS sequence"/>
</dbReference>
<evidence type="ECO:0000256" key="1">
    <source>
        <dbReference type="ARBA" id="ARBA00004651"/>
    </source>
</evidence>
<evidence type="ECO:0000256" key="3">
    <source>
        <dbReference type="ARBA" id="ARBA00022448"/>
    </source>
</evidence>
<gene>
    <name evidence="9" type="ORF">DFR40_1650</name>
</gene>
<feature type="transmembrane region" description="Helical" evidence="8">
    <location>
        <begin position="273"/>
        <end position="294"/>
    </location>
</feature>
<keyword evidence="6 8" id="KW-1133">Transmembrane helix</keyword>
<feature type="transmembrane region" description="Helical" evidence="8">
    <location>
        <begin position="153"/>
        <end position="174"/>
    </location>
</feature>
<keyword evidence="10" id="KW-1185">Reference proteome</keyword>
<dbReference type="GO" id="GO:0005886">
    <property type="term" value="C:plasma membrane"/>
    <property type="evidence" value="ECO:0007669"/>
    <property type="project" value="UniProtKB-SubCell"/>
</dbReference>
<keyword evidence="3" id="KW-0813">Transport</keyword>
<protein>
    <recommendedName>
        <fullName evidence="11">Transporter</fullName>
    </recommendedName>
</protein>
<dbReference type="PANTHER" id="PTHR36838">
    <property type="entry name" value="AUXIN EFFLUX CARRIER FAMILY PROTEIN"/>
    <property type="match status" value="1"/>
</dbReference>
<sequence length="295" mass="31641">MDEQSLSFRLLAILFPIFGIVAAGYFYGRKHKPEMAVANRLNMDVFVPALVFAAMAGKSFDLAAYAPLALGGFIVIAVCGLLAWPIARLCGVQPKTLAPPMMFNNSGNIGLPLAVLAWGEAALPAAVILFMVENTLHFSFGAKLLDPKTRILMLWRIPVVFAAIAGLTVAVLKIPVWQPLVIAIKMLGDVSVPLLLFSLGVRMTDVSFGEWKLSVGSALLRPLAGMAIAYAVIQLFGLEGRDAAMLVVFGALPPAVLNFLFAERYQQEPQRVASIVLVGNLAALVFLPLALVLVL</sequence>
<feature type="transmembrane region" description="Helical" evidence="8">
    <location>
        <begin position="213"/>
        <end position="237"/>
    </location>
</feature>
<evidence type="ECO:0000256" key="8">
    <source>
        <dbReference type="SAM" id="Phobius"/>
    </source>
</evidence>
<name>A0A495WB97_9RHOO</name>
<feature type="transmembrane region" description="Helical" evidence="8">
    <location>
        <begin position="6"/>
        <end position="27"/>
    </location>
</feature>
<accession>A0A495WB97</accession>
<dbReference type="RefSeq" id="WP_245985642.1">
    <property type="nucleotide sequence ID" value="NZ_JAANMQ010000003.1"/>
</dbReference>
<evidence type="ECO:0000313" key="10">
    <source>
        <dbReference type="Proteomes" id="UP000270626"/>
    </source>
</evidence>
<feature type="transmembrane region" description="Helical" evidence="8">
    <location>
        <begin position="243"/>
        <end position="261"/>
    </location>
</feature>
<comment type="similarity">
    <text evidence="2">Belongs to the auxin efflux carrier (TC 2.A.69) family.</text>
</comment>
<evidence type="ECO:0000256" key="2">
    <source>
        <dbReference type="ARBA" id="ARBA00010145"/>
    </source>
</evidence>
<dbReference type="GO" id="GO:0055085">
    <property type="term" value="P:transmembrane transport"/>
    <property type="evidence" value="ECO:0007669"/>
    <property type="project" value="InterPro"/>
</dbReference>
<dbReference type="Gene3D" id="1.20.1530.20">
    <property type="match status" value="1"/>
</dbReference>
<keyword evidence="5 8" id="KW-0812">Transmembrane</keyword>
<proteinExistence type="inferred from homology"/>
<dbReference type="AlphaFoldDB" id="A0A495WB97"/>
<evidence type="ECO:0000256" key="7">
    <source>
        <dbReference type="ARBA" id="ARBA00023136"/>
    </source>
</evidence>
<dbReference type="InterPro" id="IPR004776">
    <property type="entry name" value="Mem_transp_PIN-like"/>
</dbReference>
<comment type="subcellular location">
    <subcellularLocation>
        <location evidence="1">Cell membrane</location>
        <topology evidence="1">Multi-pass membrane protein</topology>
    </subcellularLocation>
</comment>
<feature type="transmembrane region" description="Helical" evidence="8">
    <location>
        <begin position="62"/>
        <end position="87"/>
    </location>
</feature>
<evidence type="ECO:0000256" key="4">
    <source>
        <dbReference type="ARBA" id="ARBA00022475"/>
    </source>
</evidence>